<organism evidence="1 2">
    <name type="scientific">Fusarium circinatum</name>
    <name type="common">Pitch canker fungus</name>
    <name type="synonym">Gibberella circinata</name>
    <dbReference type="NCBI Taxonomy" id="48490"/>
    <lineage>
        <taxon>Eukaryota</taxon>
        <taxon>Fungi</taxon>
        <taxon>Dikarya</taxon>
        <taxon>Ascomycota</taxon>
        <taxon>Pezizomycotina</taxon>
        <taxon>Sordariomycetes</taxon>
        <taxon>Hypocreomycetidae</taxon>
        <taxon>Hypocreales</taxon>
        <taxon>Nectriaceae</taxon>
        <taxon>Fusarium</taxon>
        <taxon>Fusarium fujikuroi species complex</taxon>
    </lineage>
</organism>
<reference evidence="1 2" key="2">
    <citation type="submission" date="2020-05" db="EMBL/GenBank/DDBJ databases">
        <title>Identification and distribution of gene clusters putatively required for synthesis of sphingolipid metabolism inhibitors in phylogenetically diverse species of the filamentous fungus Fusarium.</title>
        <authorList>
            <person name="Kim H.-S."/>
            <person name="Busman M."/>
            <person name="Brown D.W."/>
            <person name="Divon H."/>
            <person name="Uhlig S."/>
            <person name="Proctor R.H."/>
        </authorList>
    </citation>
    <scope>NUCLEOTIDE SEQUENCE [LARGE SCALE GENOMIC DNA]</scope>
    <source>
        <strain evidence="1 2">NRRL 25331</strain>
    </source>
</reference>
<evidence type="ECO:0000313" key="1">
    <source>
        <dbReference type="EMBL" id="KAF5690084.1"/>
    </source>
</evidence>
<dbReference type="EMBL" id="JAAQPE010000036">
    <property type="protein sequence ID" value="KAF5690084.1"/>
    <property type="molecule type" value="Genomic_DNA"/>
</dbReference>
<dbReference type="Gene3D" id="2.120.10.70">
    <property type="entry name" value="Fucose-specific lectin"/>
    <property type="match status" value="1"/>
</dbReference>
<keyword evidence="2" id="KW-1185">Reference proteome</keyword>
<gene>
    <name evidence="1" type="ORF">FCIRC_1039</name>
</gene>
<sequence>MNDYSPRLHVIYAGRGDAMYIEWTDRTDKKHIVLLDGGPLKYQAIPKRSEESKGPRPGGNAAPYSKYLFAAGQRIWKTRFSDKDTDKFEPNIIINSHPHDDHLAGLLAFIRFAGTDFEYEGIHVDFPTKAKSIVNWKVSTTGLPTAHTINPDGDDQNLQSILMRTVPGKMKVGGTMYFTGDSVGYRIAEMFKNTPPGMLSIYKIQHHGSLRNTQIQDQIVTIKRTVGQEAVLRTWPNRLTDTKGPSWKLQTGVRELEAVLVLKFKEKYKGMASSDYQTRLNERHAEYVECYTKMKPGDESVAELKGLDPTPSEFYTAVVDHIKQLKGIEARPFYTTGKPRKLQNWWKKATDLDPGKEYLDYMLVFQIRNFFLTFIADAYVISANHAAHDHPSPPTILGLALAIKHQLNTGTRARGGVLYVTDGSAIDLEGLEKWAKNWGISWPGVISESLTIKVLKNRCFMSLDASDDFKGPDREKDGATEEISFSTTEIAERAKFTADVEVDTSYLGHRDLGPIFCGIFTPKITTTTTDLYLSIETGTPKLIPSVPTVATPRLLVEYCWITQGTASMKDENEAYHLVVKQWVIDKWEKMDIWMENTTAKFGNDTKTMLYWKAADKKKAFYIKTAAASTTIEIEDHKTALPLGYQNVFFIIQLEIDKQPVFSPIPKLPHGSQSFMSFCISSVLDPTTISTAWKAIEALTSSEIVRALDLLNDFEDTVLNYQIDLDKSVVEYEYDEVSVQVQSANLIFQIPDNATIKIGSGAFLIKGVTFDLSWDKQDLIKAKLDIKTTTKGTEVVVPREVSGAKHASTLRKSLIGMGVNPEELTKVRLAKLLGYLINSDSKMYYLLYEETPASLLLSGILRLVPDLDRSRARVTMLPGNMPLIHQVDIKCHLDTAVGVVEGEYKPKPFDPNITLAGVNLMIQTLDLSVYNATSPDETIVLTGTAKFAAAKKQGLTLNLSFTLQSLGTSEVGFAVTQPVTAQSHCVLSRIWAATDFSEWQNFLPSSFPKVQGDVKVQVYNPLDANHILVGVVVNYKTRIDTTPPCDIDVTFFANPLPKSDSYEFRLWLSPSNRTLTVYAILEAVGVTDRATFGSALGTFPIVEKSHSVLIHRISFGLEQSTISGWKFEDWSLCLGVSNVTVLPDVLTLQSGTLDMAFLDDAYHCSIQADFVIEKIETVVSASFKLPQKDAVGSLNIDIPNGLSVSDIIDAPELPNNLHHLPLLVKSILEVQLLYAHFKIGYPVTTSNRAEVLGCELGFNWDDGMDVGVIGLNSVRVDILYTSSKSPLGTGKTEYGFTIAAMFNKNAVMAQLSYKSAINELDFSLHAVNTVLVTDILTTLLGDKITNALAPAIGTLGFRQGLLTMETGPLNLVQYFKLELGETETVKVDGLTMTGLLIEYTAGVMRLPERRPTSLLLVGQVRNETAAARITISCIAKYDEPAMVKASLEPISKQEPLTLTGLLGLFSFSKPTFIQPEECPEKCPDFFSLNVVEISATMEVREATKTERGTLVVRALDAVAVSTGTLTVFDTVKLQNIGLGVHYTKKKANENASITAEVVGDLIIRSLQGPIRVAYIQTAEGKEFHGVYVKQDAAPPMSFEKMAGQFLSPDKYTIPEHLVMPKIGLQKIEVHLVINKSLKASGVGGMHWNHESNGVAMYLAELGGDITVKKTNQGSLLLPEGMEYDAFITGKLTITDFVSQTDIRARLRIGSTHAPVLTAKLDRTTNDNKELVRLSQNMSSSKQLAWDRVEPRGTAAISFPSTNVYMYADLSKTKGKLFLCAHIDDLGDATIFARPDSNDATRHSYFFSVSCTNLTKIWDKTKEQVMSTFRLSQIGAQIIGYHGTVGGLMDELVLIKTVASAEDIKIEDSSSILATMNKEHTLDPGGWFFATVQLQQPNPSALVKVLEGSMSLNQGEVITLFANIDNSDQARTIYGMSVNNLYLLGGTMVISGQGTYTPALDTRKPYILVDGQMKVLGLSTEPFTVDVDLGVTLQATRFWLRGATPPGPLRKPFGAMFNVEIKFASIYGVIQHTEPKRTTYVFKGSGSIGSSLLQFSSLVIFDQDLKPTVVALVIDTNIPDPKLPALKQRDLTTDDVFTHIIQPNSETSPSWPTGYSGLVFKSATICYASKNFLDIHQKFYEQGYHSGLKVAATYEGTVDLSFAKFNKTTVSIITSKDDNAASQTVYGAQADLTLFTKSGFHIDLKYEPGHDRYSATGSYLGTDKILGLSNSTVTLTYDNKTGLMSINNWRTYQDLKDILSSVAFAEGLKEASAQETTCEKIVELIFKETITTQYNMEFKGASVSDTHLLLNFSGTWDVKIVLEPPVTIAAIPLPDISVQVSKTLSLDQLGVAVVRMLVDNISSIALQLLKQPAKLAVFFGALVVKEYVQQIITALICRKVNERNVRDRADDLLEENERNVRNSRQSIDEQFERGSGSSSLEVVGGSLATAEGFLDSLLTVFGLIASLIGVYSVMDSGKADELKKKAAEANQFKEEAKAKVTKLKKHLVEGLTLDPQVAILASFKDDETIMLDWSKVPLKFQADKTPLSWDIILSPRDDMNNPEAIKMSTESASRTLTTPPTREFLTAPSVWTWVRAKATFGTTEMQGSWHPAQTLTHVPSMVPPKEVTLNGPPVLNGSYLTVSMPRVVPGDYRFCIVTQDDLTASRPLYSSTVHIPATIDFTKQVPVVELEACPPTTTGIRAVAKTLSSDTAKFHDSPYTSSQSLETLPPPLNLTASMAGLTVMATWELPGQSQDDCELVVLNAVTVEPETTATIQFQPTKEGHRLASVQGPTFQEGYHIVLAARQKSTKVSAIGLYTTLSFVVSNIPLWTIDALESYYSIPLQTLVLNINSASQAAGPLTFEALLSGVTTVTPSSTQLLDQSTVLHISNIRSPYPSTVQVRAINAAHVRGIFGAAWNFPSVSQDLPAPQPRISYNAGILTVAWPTIPVPNVRVPVLVQDSKTAKVLSTKSTSASATSLTFSNQDFSIVPGMNLIFTCSSRLDNIHGHSTRVSYEIADMNKGWGTPHELIIPAPETKVTYSAVTTYSVAQPMDSTLFWASSSAKKITKLDWNTGNWLASTIPAQRMDLQGFCSITNTSRHSGHKEFFYIRQDGTIGGFLYFGTGGGWSPQPYAFASETANLNNGGVIDAVSPNSTTSLLCWVARDGAIRYSVWGNTTRAWSLAKYAAGPQAATITEAGFIRATSQDGKGVHVFYRGKGGDLRGVFCNLVSDTGSMTWKGFTIHTEPDARPSGSALCVSGVGKPIRIFWSSSAGRVVEAHREGEDLDSWKVQYVSSPSSVGTSNMPVVYRDSATVCLWWITPTGAIYRGDGNISTDGKISDWTVTKQLPDGTALSTTASLAPPGVASNFFTTSHSSIMSIFWVSPDQVLMGQTWSRER</sequence>
<dbReference type="SUPFAM" id="SSF56281">
    <property type="entry name" value="Metallo-hydrolase/oxidoreductase"/>
    <property type="match status" value="1"/>
</dbReference>
<comment type="caution">
    <text evidence="1">The sequence shown here is derived from an EMBL/GenBank/DDBJ whole genome shotgun (WGS) entry which is preliminary data.</text>
</comment>
<dbReference type="SUPFAM" id="SSF89372">
    <property type="entry name" value="Fucose-specific lectin"/>
    <property type="match status" value="1"/>
</dbReference>
<dbReference type="Proteomes" id="UP000572754">
    <property type="component" value="Unassembled WGS sequence"/>
</dbReference>
<proteinExistence type="predicted"/>
<reference evidence="2" key="1">
    <citation type="journal article" date="2020" name="BMC Genomics">
        <title>Correction to: Identification and distribution of gene clusters required for synthesis of sphingolipid metabolism inhibitors in diverse species of the filamentous fungus Fusarium.</title>
        <authorList>
            <person name="Kim H.S."/>
            <person name="Lohmar J.M."/>
            <person name="Busman M."/>
            <person name="Brown D.W."/>
            <person name="Naumann T.A."/>
            <person name="Divon H.H."/>
            <person name="Lysoe E."/>
            <person name="Uhlig S."/>
            <person name="Proctor R.H."/>
        </authorList>
    </citation>
    <scope>NUCLEOTIDE SEQUENCE [LARGE SCALE GENOMIC DNA]</scope>
    <source>
        <strain evidence="2">NRRL 25331</strain>
    </source>
</reference>
<evidence type="ECO:0000313" key="2">
    <source>
        <dbReference type="Proteomes" id="UP000572754"/>
    </source>
</evidence>
<protein>
    <submittedName>
        <fullName evidence="1">Uncharacterized protein</fullName>
    </submittedName>
</protein>
<dbReference type="InterPro" id="IPR036866">
    <property type="entry name" value="RibonucZ/Hydroxyglut_hydro"/>
</dbReference>
<name>A0A8H5UGK2_FUSCI</name>
<accession>A0A8H5UGK2</accession>